<gene>
    <name evidence="6" type="ORF">AT9943_LOCUS22595</name>
</gene>
<evidence type="ECO:0000313" key="6">
    <source>
        <dbReference type="EMBL" id="CAD5335334.1"/>
    </source>
</evidence>
<feature type="compositionally biased region" description="Basic and acidic residues" evidence="2">
    <location>
        <begin position="15"/>
        <end position="24"/>
    </location>
</feature>
<dbReference type="Pfam" id="PF03469">
    <property type="entry name" value="XH"/>
    <property type="match status" value="1"/>
</dbReference>
<protein>
    <submittedName>
        <fullName evidence="6">(thale cress) hypothetical protein</fullName>
    </submittedName>
</protein>
<evidence type="ECO:0000259" key="5">
    <source>
        <dbReference type="Pfam" id="PF03469"/>
    </source>
</evidence>
<keyword evidence="1" id="KW-0175">Coiled coil</keyword>
<dbReference type="EMBL" id="LR881470">
    <property type="protein sequence ID" value="CAD5335334.1"/>
    <property type="molecule type" value="Genomic_DNA"/>
</dbReference>
<feature type="domain" description="Factor of DNA methylation 1-5/IDN2" evidence="5">
    <location>
        <begin position="415"/>
        <end position="540"/>
    </location>
</feature>
<dbReference type="AlphaFoldDB" id="A0A7G2FNP1"/>
<accession>A0A7G2FNP1</accession>
<reference evidence="6 7" key="1">
    <citation type="submission" date="2020-09" db="EMBL/GenBank/DDBJ databases">
        <authorList>
            <person name="Ashkenazy H."/>
        </authorList>
    </citation>
    <scope>NUCLEOTIDE SEQUENCE [LARGE SCALE GENOMIC DNA]</scope>
    <source>
        <strain evidence="7">cv. Cdm-0</strain>
    </source>
</reference>
<dbReference type="InterPro" id="IPR005380">
    <property type="entry name" value="XS_domain"/>
</dbReference>
<evidence type="ECO:0000256" key="1">
    <source>
        <dbReference type="SAM" id="Coils"/>
    </source>
</evidence>
<dbReference type="InterPro" id="IPR038588">
    <property type="entry name" value="XS_domain_sf"/>
</dbReference>
<evidence type="ECO:0000313" key="7">
    <source>
        <dbReference type="Proteomes" id="UP000516314"/>
    </source>
</evidence>
<sequence length="855" mass="98446">MEKNQQKQEFLAETSEMKNTKNNDDCSVQQQQRFVWPWVGLVANIPTEVEPSGRRVGKSGSTLRDEFTMKGFNPTRVQPIWDFKGHSGFALVEFAKDFEGFESAMNFERSFNLDRHGKRDWEKGHRLRDNKLYGWVAREDDYNRSDTVGKNVKKKRDLKSISQIVEEDERKMVHLVENMSQTIEKKKQSKQELEQKVDETSRFLESLELHNVLLNKNYQEGIQKMQMKMEELYQQVLDGHEKSLAELEAKREKLDERARLIEQRAIINEEEMEKSRLEREMNQKAMCEQNEANEEAMKLAEKHQKEKEKLHKRIMEMEAKLNETQELELEIEKLKGTTNVMKHMVGSDGDKDIVEKIAKTQIQLDAQETALHEKMMTLARKERATNDEYQDVLKEMIQVWNANEELMKQEKIRVKRMGQLNPAPFLPAVMKKHKVTQSKAENKAMKLCSVWEANIGDVQWTPFRVDESDGTPKRVVDENDEKLRTLKNQYGEEVYNEVVRTKLEIEEHNASGSYVILELWNYEENRKATMEEATDVMLKIRSKLAAMKNKRKRLESGAENLFPVTPRLIGSSSIVELSRLINRAGVPFSVRFSTRTRALHGGGLTAPTSREEGPSCIFVGPIDSARKETLEALYRQAKDAYYNGKPLIVDDMFDRVELKLRWYGSKSVVKYPRCSLLRQSTYADAEDDASQVLLLATVWIMIFLFGSSACVLPTIYGVGLVYGGDPFDSGLVYSSQLSSSVPILSKFNGILLSVLGPAFGYPIASSAVRVLKGLWRNDLTALKGDCPNCGEEVFAFVRSDQSNRSAHKADCHVCECTLEFRTKVEKSASRLGRKWVYGRIYLVSRPRRDRRSKFT</sequence>
<keyword evidence="3" id="KW-0812">Transmembrane</keyword>
<dbReference type="GO" id="GO:0080188">
    <property type="term" value="P:gene silencing by siRNA-directed DNA methylation"/>
    <property type="evidence" value="ECO:0007669"/>
    <property type="project" value="InterPro"/>
</dbReference>
<dbReference type="PANTHER" id="PTHR21596:SF54">
    <property type="entry name" value="TRANSCRIPTION REGULATOR-LIKE"/>
    <property type="match status" value="1"/>
</dbReference>
<dbReference type="InterPro" id="IPR045177">
    <property type="entry name" value="FDM1-5/IDN2"/>
</dbReference>
<evidence type="ECO:0000259" key="4">
    <source>
        <dbReference type="Pfam" id="PF03468"/>
    </source>
</evidence>
<keyword evidence="3" id="KW-0472">Membrane</keyword>
<evidence type="ECO:0000256" key="2">
    <source>
        <dbReference type="SAM" id="MobiDB-lite"/>
    </source>
</evidence>
<dbReference type="Pfam" id="PF03468">
    <property type="entry name" value="XS"/>
    <property type="match status" value="1"/>
</dbReference>
<proteinExistence type="predicted"/>
<feature type="transmembrane region" description="Helical" evidence="3">
    <location>
        <begin position="692"/>
        <end position="723"/>
    </location>
</feature>
<dbReference type="Proteomes" id="UP000516314">
    <property type="component" value="Chromosome 5"/>
</dbReference>
<organism evidence="6 7">
    <name type="scientific">Arabidopsis thaliana</name>
    <name type="common">Mouse-ear cress</name>
    <dbReference type="NCBI Taxonomy" id="3702"/>
    <lineage>
        <taxon>Eukaryota</taxon>
        <taxon>Viridiplantae</taxon>
        <taxon>Streptophyta</taxon>
        <taxon>Embryophyta</taxon>
        <taxon>Tracheophyta</taxon>
        <taxon>Spermatophyta</taxon>
        <taxon>Magnoliopsida</taxon>
        <taxon>eudicotyledons</taxon>
        <taxon>Gunneridae</taxon>
        <taxon>Pentapetalae</taxon>
        <taxon>rosids</taxon>
        <taxon>malvids</taxon>
        <taxon>Brassicales</taxon>
        <taxon>Brassicaceae</taxon>
        <taxon>Camelineae</taxon>
        <taxon>Arabidopsis</taxon>
    </lineage>
</organism>
<keyword evidence="3" id="KW-1133">Transmembrane helix</keyword>
<feature type="coiled-coil region" evidence="1">
    <location>
        <begin position="176"/>
        <end position="337"/>
    </location>
</feature>
<dbReference type="PANTHER" id="PTHR21596">
    <property type="entry name" value="RIBONUCLEASE P SUBUNIT P38"/>
    <property type="match status" value="1"/>
</dbReference>
<dbReference type="CDD" id="cd12266">
    <property type="entry name" value="RRM_like_XS"/>
    <property type="match status" value="1"/>
</dbReference>
<feature type="region of interest" description="Disordered" evidence="2">
    <location>
        <begin position="1"/>
        <end position="24"/>
    </location>
</feature>
<evidence type="ECO:0000256" key="3">
    <source>
        <dbReference type="SAM" id="Phobius"/>
    </source>
</evidence>
<name>A0A7G2FNP1_ARATH</name>
<dbReference type="Gene3D" id="3.30.70.2890">
    <property type="entry name" value="XS domain"/>
    <property type="match status" value="1"/>
</dbReference>
<feature type="domain" description="XS" evidence="4">
    <location>
        <begin position="32"/>
        <end position="143"/>
    </location>
</feature>
<dbReference type="InterPro" id="IPR005379">
    <property type="entry name" value="FDM1-5/IDN2_XH"/>
</dbReference>